<reference evidence="1" key="1">
    <citation type="journal article" date="2014" name="Front. Microbiol.">
        <title>High frequency of phylogenetically diverse reductive dehalogenase-homologous genes in deep subseafloor sedimentary metagenomes.</title>
        <authorList>
            <person name="Kawai M."/>
            <person name="Futagami T."/>
            <person name="Toyoda A."/>
            <person name="Takaki Y."/>
            <person name="Nishi S."/>
            <person name="Hori S."/>
            <person name="Arai W."/>
            <person name="Tsubouchi T."/>
            <person name="Morono Y."/>
            <person name="Uchiyama I."/>
            <person name="Ito T."/>
            <person name="Fujiyama A."/>
            <person name="Inagaki F."/>
            <person name="Takami H."/>
        </authorList>
    </citation>
    <scope>NUCLEOTIDE SEQUENCE</scope>
    <source>
        <strain evidence="1">Expedition CK06-06</strain>
    </source>
</reference>
<proteinExistence type="predicted"/>
<dbReference type="EMBL" id="BARV01012630">
    <property type="protein sequence ID" value="GAI05988.1"/>
    <property type="molecule type" value="Genomic_DNA"/>
</dbReference>
<name>X1KH47_9ZZZZ</name>
<protein>
    <recommendedName>
        <fullName evidence="2">Pyruvate flavodoxin/ferredoxin oxidoreductase pyrimidine binding domain-containing protein</fullName>
    </recommendedName>
</protein>
<evidence type="ECO:0000313" key="1">
    <source>
        <dbReference type="EMBL" id="GAI05988.1"/>
    </source>
</evidence>
<gene>
    <name evidence="1" type="ORF">S06H3_23290</name>
</gene>
<evidence type="ECO:0008006" key="2">
    <source>
        <dbReference type="Google" id="ProtNLM"/>
    </source>
</evidence>
<feature type="non-terminal residue" evidence="1">
    <location>
        <position position="78"/>
    </location>
</feature>
<organism evidence="1">
    <name type="scientific">marine sediment metagenome</name>
    <dbReference type="NCBI Taxonomy" id="412755"/>
    <lineage>
        <taxon>unclassified sequences</taxon>
        <taxon>metagenomes</taxon>
        <taxon>ecological metagenomes</taxon>
    </lineage>
</organism>
<comment type="caution">
    <text evidence="1">The sequence shown here is derived from an EMBL/GenBank/DDBJ whole genome shotgun (WGS) entry which is preliminary data.</text>
</comment>
<dbReference type="Gene3D" id="3.40.50.970">
    <property type="match status" value="1"/>
</dbReference>
<dbReference type="InterPro" id="IPR029061">
    <property type="entry name" value="THDP-binding"/>
</dbReference>
<dbReference type="SUPFAM" id="SSF52518">
    <property type="entry name" value="Thiamin diphosphate-binding fold (THDP-binding)"/>
    <property type="match status" value="1"/>
</dbReference>
<sequence length="78" mass="8223">MSADRTLLMGNEAIARGALEGGVSYCTGYPGNPSSEIIETLFSHQGQNNIKVEWSVNEMVALEAAAAFSFSGLRAIAT</sequence>
<accession>X1KH47</accession>
<dbReference type="AlphaFoldDB" id="X1KH47"/>